<evidence type="ECO:0000259" key="1">
    <source>
        <dbReference type="PROSITE" id="PS50404"/>
    </source>
</evidence>
<proteinExistence type="predicted"/>
<dbReference type="PANTHER" id="PTHR43968">
    <property type="match status" value="1"/>
</dbReference>
<protein>
    <submittedName>
        <fullName evidence="2">Glutathione S-transferase</fullName>
    </submittedName>
</protein>
<dbReference type="Gene3D" id="3.40.30.10">
    <property type="entry name" value="Glutaredoxin"/>
    <property type="match status" value="1"/>
</dbReference>
<organism evidence="2 3">
    <name type="scientific">Litorimonas cladophorae</name>
    <dbReference type="NCBI Taxonomy" id="1220491"/>
    <lineage>
        <taxon>Bacteria</taxon>
        <taxon>Pseudomonadati</taxon>
        <taxon>Pseudomonadota</taxon>
        <taxon>Alphaproteobacteria</taxon>
        <taxon>Maricaulales</taxon>
        <taxon>Robiginitomaculaceae</taxon>
    </lineage>
</organism>
<dbReference type="InterPro" id="IPR050983">
    <property type="entry name" value="GST_Omega/HSP26"/>
</dbReference>
<dbReference type="InterPro" id="IPR036249">
    <property type="entry name" value="Thioredoxin-like_sf"/>
</dbReference>
<dbReference type="InterPro" id="IPR004045">
    <property type="entry name" value="Glutathione_S-Trfase_N"/>
</dbReference>
<evidence type="ECO:0000313" key="2">
    <source>
        <dbReference type="EMBL" id="GGX59399.1"/>
    </source>
</evidence>
<dbReference type="SUPFAM" id="SSF52833">
    <property type="entry name" value="Thioredoxin-like"/>
    <property type="match status" value="1"/>
</dbReference>
<dbReference type="PROSITE" id="PS50404">
    <property type="entry name" value="GST_NTER"/>
    <property type="match status" value="1"/>
</dbReference>
<dbReference type="AlphaFoldDB" id="A0A918KEK0"/>
<evidence type="ECO:0000313" key="3">
    <source>
        <dbReference type="Proteomes" id="UP000600865"/>
    </source>
</evidence>
<dbReference type="Pfam" id="PF13410">
    <property type="entry name" value="GST_C_2"/>
    <property type="match status" value="1"/>
</dbReference>
<sequence>MKLICSPISPYARKVMILARLSHVELEEVEPQKAGANGYLAGDNPLGKIPALEWQPGQFLFDSPVICQYLDSLREEPLLPEKGHARFIQLWQHALGDGLSDAVYNYRYETVRPAELHWDEMIERHDRAIRNAIATLEKISPWLGASWTFGNIAIICGLDYASYRASHFNWQQAHPDLAAWHAALTDDPIWRETYAYGMTSG</sequence>
<keyword evidence="3" id="KW-1185">Reference proteome</keyword>
<dbReference type="Gene3D" id="1.20.1050.10">
    <property type="match status" value="1"/>
</dbReference>
<dbReference type="RefSeq" id="WP_189581189.1">
    <property type="nucleotide sequence ID" value="NZ_BMYV01000001.1"/>
</dbReference>
<dbReference type="InterPro" id="IPR036282">
    <property type="entry name" value="Glutathione-S-Trfase_C_sf"/>
</dbReference>
<dbReference type="PANTHER" id="PTHR43968:SF6">
    <property type="entry name" value="GLUTATHIONE S-TRANSFERASE OMEGA"/>
    <property type="match status" value="1"/>
</dbReference>
<dbReference type="Pfam" id="PF13417">
    <property type="entry name" value="GST_N_3"/>
    <property type="match status" value="1"/>
</dbReference>
<dbReference type="Proteomes" id="UP000600865">
    <property type="component" value="Unassembled WGS sequence"/>
</dbReference>
<feature type="domain" description="GST N-terminal" evidence="1">
    <location>
        <begin position="1"/>
        <end position="78"/>
    </location>
</feature>
<name>A0A918KEK0_9PROT</name>
<dbReference type="EMBL" id="BMYV01000001">
    <property type="protein sequence ID" value="GGX59399.1"/>
    <property type="molecule type" value="Genomic_DNA"/>
</dbReference>
<comment type="caution">
    <text evidence="2">The sequence shown here is derived from an EMBL/GenBank/DDBJ whole genome shotgun (WGS) entry which is preliminary data.</text>
</comment>
<reference evidence="2 3" key="1">
    <citation type="journal article" date="2014" name="Int. J. Syst. Evol. Microbiol.">
        <title>Complete genome sequence of Corynebacterium casei LMG S-19264T (=DSM 44701T), isolated from a smear-ripened cheese.</title>
        <authorList>
            <consortium name="US DOE Joint Genome Institute (JGI-PGF)"/>
            <person name="Walter F."/>
            <person name="Albersmeier A."/>
            <person name="Kalinowski J."/>
            <person name="Ruckert C."/>
        </authorList>
    </citation>
    <scope>NUCLEOTIDE SEQUENCE [LARGE SCALE GENOMIC DNA]</scope>
    <source>
        <strain evidence="2 3">KCTC 23968</strain>
    </source>
</reference>
<accession>A0A918KEK0</accession>
<dbReference type="SUPFAM" id="SSF47616">
    <property type="entry name" value="GST C-terminal domain-like"/>
    <property type="match status" value="1"/>
</dbReference>
<gene>
    <name evidence="2" type="ORF">GCM10011309_06390</name>
</gene>
<dbReference type="GO" id="GO:0005737">
    <property type="term" value="C:cytoplasm"/>
    <property type="evidence" value="ECO:0007669"/>
    <property type="project" value="TreeGrafter"/>
</dbReference>